<dbReference type="InterPro" id="IPR000801">
    <property type="entry name" value="Esterase-like"/>
</dbReference>
<feature type="region of interest" description="Disordered" evidence="3">
    <location>
        <begin position="478"/>
        <end position="506"/>
    </location>
</feature>
<evidence type="ECO:0008006" key="7">
    <source>
        <dbReference type="Google" id="ProtNLM"/>
    </source>
</evidence>
<feature type="transmembrane region" description="Helical" evidence="4">
    <location>
        <begin position="89"/>
        <end position="109"/>
    </location>
</feature>
<dbReference type="Proteomes" id="UP000241595">
    <property type="component" value="Unassembled WGS sequence"/>
</dbReference>
<dbReference type="PANTHER" id="PTHR48098">
    <property type="entry name" value="ENTEROCHELIN ESTERASE-RELATED"/>
    <property type="match status" value="1"/>
</dbReference>
<dbReference type="EMBL" id="FTRV01000009">
    <property type="protein sequence ID" value="SPM27261.1"/>
    <property type="molecule type" value="Genomic_DNA"/>
</dbReference>
<sequence length="506" mass="53043">MSHVTATAPPASLGPAHLLASGHTSLMHGWVPATIQIGAAVVLTLAVGWRSRRWRTVWLPLAGLVGGTAAYVTHWYVVDRGLSDEPAPSALWVWIALAGLAAAVLVLGWRSAPPWRRGATALAVPLCLLCAALTLNLWVGYFPTVQAAWNQLTSGPLPDQTDPATVTAMVATRARPSHGSVVPVVIPSEASHFKHRGELVYLPPEWFTRGHHPLAGDSPPPALPTVMMIGGQFNTPADWTRAGNAVKTIDDFAAAHSGKAPVLVFVDSGGAFNNDTECVNGVRGNAADHLTKDVVPYMISKFGVSPDRSNWGIAGWSMGGTCAVDLTVMHPEMFSAFVDVAGDFYPNAGTKAQTIARLFGGNAEAWAAFDPTTVINRHGRYRDVSGWFAISSDGPPAPRRDASVTDAGAMRLVSRDAAANPSNQTAAAYSLCALGRANGIDCAVLPQPGKHDWPFADRAFAAALPWLAGRLGTPGVTRTPLPAASAPPAPPSQVVVPAQHSGTAGK</sequence>
<keyword evidence="4" id="KW-0812">Transmembrane</keyword>
<dbReference type="RefSeq" id="WP_216823642.1">
    <property type="nucleotide sequence ID" value="NZ_LT717698.1"/>
</dbReference>
<dbReference type="Pfam" id="PF00756">
    <property type="entry name" value="Esterase"/>
    <property type="match status" value="1"/>
</dbReference>
<evidence type="ECO:0000313" key="6">
    <source>
        <dbReference type="Proteomes" id="UP000241595"/>
    </source>
</evidence>
<evidence type="ECO:0000256" key="3">
    <source>
        <dbReference type="SAM" id="MobiDB-lite"/>
    </source>
</evidence>
<keyword evidence="4" id="KW-1133">Transmembrane helix</keyword>
<dbReference type="PANTHER" id="PTHR48098:SF1">
    <property type="entry name" value="DIACYLGLYCEROL ACYLTRANSFERASE_MYCOLYLTRANSFERASE AG85A"/>
    <property type="match status" value="1"/>
</dbReference>
<dbReference type="Gene3D" id="3.40.50.1820">
    <property type="entry name" value="alpha/beta hydrolase"/>
    <property type="match status" value="1"/>
</dbReference>
<name>A0A2U3N6W0_9MYCO</name>
<feature type="transmembrane region" description="Helical" evidence="4">
    <location>
        <begin position="121"/>
        <end position="141"/>
    </location>
</feature>
<dbReference type="GO" id="GO:0005576">
    <property type="term" value="C:extracellular region"/>
    <property type="evidence" value="ECO:0007669"/>
    <property type="project" value="UniProtKB-SubCell"/>
</dbReference>
<evidence type="ECO:0000313" key="5">
    <source>
        <dbReference type="EMBL" id="SPM27261.1"/>
    </source>
</evidence>
<proteinExistence type="predicted"/>
<dbReference type="AlphaFoldDB" id="A0A2U3N6W0"/>
<evidence type="ECO:0000256" key="2">
    <source>
        <dbReference type="ARBA" id="ARBA00022525"/>
    </source>
</evidence>
<keyword evidence="2" id="KW-0964">Secreted</keyword>
<dbReference type="GO" id="GO:0016747">
    <property type="term" value="F:acyltransferase activity, transferring groups other than amino-acyl groups"/>
    <property type="evidence" value="ECO:0007669"/>
    <property type="project" value="TreeGrafter"/>
</dbReference>
<comment type="subcellular location">
    <subcellularLocation>
        <location evidence="1">Secreted</location>
    </subcellularLocation>
</comment>
<organism evidence="5 6">
    <name type="scientific">Mycobacterium terramassiliense</name>
    <dbReference type="NCBI Taxonomy" id="1841859"/>
    <lineage>
        <taxon>Bacteria</taxon>
        <taxon>Bacillati</taxon>
        <taxon>Actinomycetota</taxon>
        <taxon>Actinomycetes</taxon>
        <taxon>Mycobacteriales</taxon>
        <taxon>Mycobacteriaceae</taxon>
        <taxon>Mycobacterium</taxon>
    </lineage>
</organism>
<dbReference type="SUPFAM" id="SSF53474">
    <property type="entry name" value="alpha/beta-Hydrolases"/>
    <property type="match status" value="1"/>
</dbReference>
<feature type="transmembrane region" description="Helical" evidence="4">
    <location>
        <begin position="29"/>
        <end position="49"/>
    </location>
</feature>
<dbReference type="InterPro" id="IPR050583">
    <property type="entry name" value="Mycobacterial_A85_antigen"/>
</dbReference>
<dbReference type="InterPro" id="IPR029058">
    <property type="entry name" value="AB_hydrolase_fold"/>
</dbReference>
<accession>A0A2U3N6W0</accession>
<gene>
    <name evidence="5" type="ORF">MTAB308_737</name>
</gene>
<protein>
    <recommendedName>
        <fullName evidence="7">Esterase family protein</fullName>
    </recommendedName>
</protein>
<keyword evidence="4" id="KW-0472">Membrane</keyword>
<reference evidence="5 6" key="1">
    <citation type="submission" date="2017-01" db="EMBL/GenBank/DDBJ databases">
        <authorList>
            <consortium name="Urmite Genomes"/>
        </authorList>
    </citation>
    <scope>NUCLEOTIDE SEQUENCE [LARGE SCALE GENOMIC DNA]</scope>
    <source>
        <strain evidence="5 6">AB308</strain>
    </source>
</reference>
<dbReference type="STRING" id="1841859.GCA_900157385_00733"/>
<evidence type="ECO:0000256" key="1">
    <source>
        <dbReference type="ARBA" id="ARBA00004613"/>
    </source>
</evidence>
<keyword evidence="6" id="KW-1185">Reference proteome</keyword>
<evidence type="ECO:0000256" key="4">
    <source>
        <dbReference type="SAM" id="Phobius"/>
    </source>
</evidence>
<feature type="transmembrane region" description="Helical" evidence="4">
    <location>
        <begin position="56"/>
        <end position="77"/>
    </location>
</feature>